<keyword evidence="2" id="KW-1185">Reference proteome</keyword>
<dbReference type="AlphaFoldDB" id="A0A1G9A585"/>
<evidence type="ECO:0000313" key="2">
    <source>
        <dbReference type="Proteomes" id="UP000198694"/>
    </source>
</evidence>
<protein>
    <submittedName>
        <fullName evidence="1">Uncharacterized protein</fullName>
    </submittedName>
</protein>
<name>A0A1G9A585_9BACI</name>
<gene>
    <name evidence="1" type="ORF">SAMN05216243_2386</name>
</gene>
<dbReference type="OrthoDB" id="2933547at2"/>
<dbReference type="STRING" id="407036.SAMN05216243_2386"/>
<evidence type="ECO:0000313" key="1">
    <source>
        <dbReference type="EMBL" id="SDK21745.1"/>
    </source>
</evidence>
<sequence length="96" mass="10403">MNFLFNAFTGSTNPGDVAWAVARAFAREFNVVENVNNIAASLTTKIRAIYNSFGGDFAWSDLGGAILDIGELLLTFAPSAGLWRITKFLWASANIL</sequence>
<reference evidence="1 2" key="1">
    <citation type="submission" date="2016-10" db="EMBL/GenBank/DDBJ databases">
        <authorList>
            <person name="de Groot N.N."/>
        </authorList>
    </citation>
    <scope>NUCLEOTIDE SEQUENCE [LARGE SCALE GENOMIC DNA]</scope>
    <source>
        <strain evidence="1 2">CGMCC 1.6502</strain>
    </source>
</reference>
<dbReference type="Proteomes" id="UP000198694">
    <property type="component" value="Unassembled WGS sequence"/>
</dbReference>
<accession>A0A1G9A585</accession>
<dbReference type="RefSeq" id="WP_093214392.1">
    <property type="nucleotide sequence ID" value="NZ_FNFL01000003.1"/>
</dbReference>
<proteinExistence type="predicted"/>
<organism evidence="1 2">
    <name type="scientific">Sediminibacillus albus</name>
    <dbReference type="NCBI Taxonomy" id="407036"/>
    <lineage>
        <taxon>Bacteria</taxon>
        <taxon>Bacillati</taxon>
        <taxon>Bacillota</taxon>
        <taxon>Bacilli</taxon>
        <taxon>Bacillales</taxon>
        <taxon>Bacillaceae</taxon>
        <taxon>Sediminibacillus</taxon>
    </lineage>
</organism>
<dbReference type="EMBL" id="FNFL01000003">
    <property type="protein sequence ID" value="SDK21745.1"/>
    <property type="molecule type" value="Genomic_DNA"/>
</dbReference>